<protein>
    <submittedName>
        <fullName evidence="2">Protein kinase, putative</fullName>
    </submittedName>
</protein>
<keyword evidence="2" id="KW-0808">Transferase</keyword>
<dbReference type="InterPro" id="IPR000719">
    <property type="entry name" value="Prot_kinase_dom"/>
</dbReference>
<dbReference type="SMART" id="SM00220">
    <property type="entry name" value="S_TKc"/>
    <property type="match status" value="1"/>
</dbReference>
<feature type="domain" description="Protein kinase" evidence="1">
    <location>
        <begin position="12"/>
        <end position="273"/>
    </location>
</feature>
<evidence type="ECO:0000313" key="2">
    <source>
        <dbReference type="EMBL" id="SVP89174.1"/>
    </source>
</evidence>
<reference evidence="2" key="1">
    <citation type="submission" date="2018-07" db="EMBL/GenBank/DDBJ databases">
        <authorList>
            <person name="Quirk P.G."/>
            <person name="Krulwich T.A."/>
        </authorList>
    </citation>
    <scope>NUCLEOTIDE SEQUENCE</scope>
    <source>
        <strain evidence="2">Anand</strain>
    </source>
</reference>
<evidence type="ECO:0000259" key="1">
    <source>
        <dbReference type="PROSITE" id="PS50011"/>
    </source>
</evidence>
<dbReference type="PROSITE" id="PS50011">
    <property type="entry name" value="PROTEIN_KINASE_DOM"/>
    <property type="match status" value="1"/>
</dbReference>
<accession>A0A3B0MHG0</accession>
<keyword evidence="2" id="KW-0418">Kinase</keyword>
<dbReference type="Pfam" id="PF00069">
    <property type="entry name" value="Pkinase"/>
    <property type="match status" value="1"/>
</dbReference>
<proteinExistence type="predicted"/>
<dbReference type="PANTHER" id="PTHR24347">
    <property type="entry name" value="SERINE/THREONINE-PROTEIN KINASE"/>
    <property type="match status" value="1"/>
</dbReference>
<dbReference type="VEuPathDB" id="PiroplasmaDB:TA16920"/>
<organism evidence="2">
    <name type="scientific">Theileria annulata</name>
    <dbReference type="NCBI Taxonomy" id="5874"/>
    <lineage>
        <taxon>Eukaryota</taxon>
        <taxon>Sar</taxon>
        <taxon>Alveolata</taxon>
        <taxon>Apicomplexa</taxon>
        <taxon>Aconoidasida</taxon>
        <taxon>Piroplasmida</taxon>
        <taxon>Theileriidae</taxon>
        <taxon>Theileria</taxon>
    </lineage>
</organism>
<gene>
    <name evidence="2" type="ORF">TAT_000102600</name>
    <name evidence="3" type="ORF">TAV_000101900</name>
</gene>
<name>A0A3B0MHG0_THEAN</name>
<dbReference type="GO" id="GO:0005524">
    <property type="term" value="F:ATP binding"/>
    <property type="evidence" value="ECO:0007669"/>
    <property type="project" value="InterPro"/>
</dbReference>
<sequence>MGFFSAKFENEYTLGKRIFNGAKFQVRECRGIKDERDYVVKIYASDLEEVNTIRYEYHLFVKNKINSIPNVLRLKDCFFDKYYVYYVIQRYDGNDLFRTVMNGHKYSEYDLSCYFRQLFRCLSALHGMNIVHRRISGKNLVFLEKENKTLLLKGTRYILSTHEFSKFNVVVEHSIQYLSPEIISQETNLHNIMKSDVWACGVILYTLLFGNNLFPIEFPYEKYAQNIVKCRINWLHDSPLLKSKLAVDFCKSLLKQNPSERFSAKEALFHPWISGDKMYLHNTELASDRFYSEVKNAIDELDTLDENTSRQYRHKFNDEKPLNSSSHLTLNKVSPGHTFGTGTSVSSRSSRLTTADSTVRIRNKCLPFNFRIPSFKFFKFKSKQRDKKPLMENPVVDKYIKDDEAE</sequence>
<dbReference type="EMBL" id="UIVS01000001">
    <property type="protein sequence ID" value="SVP90314.1"/>
    <property type="molecule type" value="Genomic_DNA"/>
</dbReference>
<dbReference type="InterPro" id="IPR011009">
    <property type="entry name" value="Kinase-like_dom_sf"/>
</dbReference>
<dbReference type="GO" id="GO:0004672">
    <property type="term" value="F:protein kinase activity"/>
    <property type="evidence" value="ECO:0007669"/>
    <property type="project" value="InterPro"/>
</dbReference>
<dbReference type="SUPFAM" id="SSF56112">
    <property type="entry name" value="Protein kinase-like (PK-like)"/>
    <property type="match status" value="1"/>
</dbReference>
<dbReference type="EMBL" id="UIVT01000001">
    <property type="protein sequence ID" value="SVP89174.1"/>
    <property type="molecule type" value="Genomic_DNA"/>
</dbReference>
<dbReference type="Gene3D" id="1.10.510.10">
    <property type="entry name" value="Transferase(Phosphotransferase) domain 1"/>
    <property type="match status" value="1"/>
</dbReference>
<evidence type="ECO:0000313" key="3">
    <source>
        <dbReference type="EMBL" id="SVP90314.1"/>
    </source>
</evidence>
<dbReference type="AlphaFoldDB" id="A0A3B0MHG0"/>